<accession>A0A7G9U8E0</accession>
<dbReference type="EMBL" id="MN750524">
    <property type="protein sequence ID" value="QNN89371.1"/>
    <property type="molecule type" value="Genomic_DNA"/>
</dbReference>
<sequence>MEITNASANALLQQFKLENEWDTDVISLNNFYVHVLEHNKSLTAKQKAAIMQDLCLIVDAERGKMENLAVWLLEYHRVCDNCNALHAPEYYTYGDLFCRMCGNSLCVPAAAMLDLYMARGPPNATVLFDEFLDKMHCAYCHYKSTA</sequence>
<organism evidence="1">
    <name type="scientific">Spilarctia obliqua nucleopolyhedrovirus</name>
    <dbReference type="NCBI Taxonomy" id="1638618"/>
    <lineage>
        <taxon>Viruses</taxon>
        <taxon>Viruses incertae sedis</taxon>
        <taxon>Naldaviricetes</taxon>
        <taxon>Lefavirales</taxon>
        <taxon>Baculoviridae</taxon>
        <taxon>Alphabaculovirus</taxon>
    </lineage>
</organism>
<proteinExistence type="predicted"/>
<reference evidence="1" key="1">
    <citation type="submission" date="2019-11" db="EMBL/GenBank/DDBJ databases">
        <title>Studies on the baculoviruses infecting the caterpillars, Spilarctia obliqua Walker (Erebidae) and Pieris brassicae Linn. (Pieridae) (Insecta: Lepidoptera).</title>
        <authorList>
            <person name="Paul S."/>
            <person name="Arumugaperumal A."/>
            <person name="Sathiya Balasingh Thangapandi E.J.J."/>
            <person name="Sarjubala Devi H."/>
            <person name="Johnson T."/>
            <person name="Maisnam S."/>
            <person name="Krishnavel S."/>
            <person name="Soman Syamala S."/>
            <person name="Ramamoorthy S."/>
            <person name="Karthikeyan R."/>
            <person name="Subburaman C."/>
            <person name="Jeyaprakash R."/>
            <person name="Azhaguchamy M."/>
            <person name="Ramaiyer V."/>
            <person name="Sivasubramaniam S."/>
        </authorList>
    </citation>
    <scope>NUCLEOTIDE SEQUENCE</scope>
    <source>
        <strain evidence="1">Manipur</strain>
    </source>
</reference>
<name>A0A7G9U8E0_9ABAC</name>
<protein>
    <submittedName>
        <fullName evidence="1">Uncharacterized protein</fullName>
    </submittedName>
</protein>
<evidence type="ECO:0000313" key="1">
    <source>
        <dbReference type="EMBL" id="QNN89371.1"/>
    </source>
</evidence>